<dbReference type="RefSeq" id="WP_110795789.1">
    <property type="nucleotide sequence ID" value="NZ_KZ826483.1"/>
</dbReference>
<dbReference type="PANTHER" id="PTHR35011:SF10">
    <property type="entry name" value="TRAP TRANSPORTER SMALL PERMEASE PROTEIN"/>
    <property type="match status" value="1"/>
</dbReference>
<accession>A0A2V4MV22</accession>
<name>A0A2V4MV22_9RHOB</name>
<keyword evidence="12" id="KW-1185">Reference proteome</keyword>
<evidence type="ECO:0000256" key="8">
    <source>
        <dbReference type="ARBA" id="ARBA00038436"/>
    </source>
</evidence>
<evidence type="ECO:0000256" key="6">
    <source>
        <dbReference type="ARBA" id="ARBA00022989"/>
    </source>
</evidence>
<comment type="subcellular location">
    <subcellularLocation>
        <location evidence="1 9">Cell inner membrane</location>
        <topology evidence="1 9">Multi-pass membrane protein</topology>
    </subcellularLocation>
</comment>
<keyword evidence="3" id="KW-1003">Cell membrane</keyword>
<dbReference type="GO" id="GO:0022857">
    <property type="term" value="F:transmembrane transporter activity"/>
    <property type="evidence" value="ECO:0007669"/>
    <property type="project" value="UniProtKB-UniRule"/>
</dbReference>
<evidence type="ECO:0000256" key="5">
    <source>
        <dbReference type="ARBA" id="ARBA00022692"/>
    </source>
</evidence>
<dbReference type="EMBL" id="QFVT01000004">
    <property type="protein sequence ID" value="PYC48138.1"/>
    <property type="molecule type" value="Genomic_DNA"/>
</dbReference>
<evidence type="ECO:0000256" key="9">
    <source>
        <dbReference type="RuleBase" id="RU369079"/>
    </source>
</evidence>
<keyword evidence="5 9" id="KW-0812">Transmembrane</keyword>
<keyword evidence="7 9" id="KW-0472">Membrane</keyword>
<protein>
    <recommendedName>
        <fullName evidence="9">TRAP transporter small permease protein</fullName>
    </recommendedName>
</protein>
<evidence type="ECO:0000256" key="3">
    <source>
        <dbReference type="ARBA" id="ARBA00022475"/>
    </source>
</evidence>
<comment type="caution">
    <text evidence="11">The sequence shown here is derived from an EMBL/GenBank/DDBJ whole genome shotgun (WGS) entry which is preliminary data.</text>
</comment>
<sequence length="173" mass="18998">MQFLNRILKWVSDVLGAVAMLFLAFLMFGITLDIITRAVTGSPISGVFEFTELALVMIVFLGAGWTQRDDAHIRVTVLTDKLPRRLRSGVVGAGWGLGALGLLMLAIPATNEAIYSISILEFRWGYIKIPIWWTKASLAIGLWFACIQMAVQSLQTLLFGEPEQQAGTEPGPT</sequence>
<dbReference type="Proteomes" id="UP000248012">
    <property type="component" value="Unassembled WGS sequence"/>
</dbReference>
<keyword evidence="6 9" id="KW-1133">Transmembrane helix</keyword>
<evidence type="ECO:0000256" key="7">
    <source>
        <dbReference type="ARBA" id="ARBA00023136"/>
    </source>
</evidence>
<evidence type="ECO:0000256" key="2">
    <source>
        <dbReference type="ARBA" id="ARBA00022448"/>
    </source>
</evidence>
<dbReference type="Pfam" id="PF04290">
    <property type="entry name" value="DctQ"/>
    <property type="match status" value="1"/>
</dbReference>
<evidence type="ECO:0000313" key="12">
    <source>
        <dbReference type="Proteomes" id="UP000248012"/>
    </source>
</evidence>
<dbReference type="GO" id="GO:0015740">
    <property type="term" value="P:C4-dicarboxylate transport"/>
    <property type="evidence" value="ECO:0007669"/>
    <property type="project" value="TreeGrafter"/>
</dbReference>
<dbReference type="InterPro" id="IPR055348">
    <property type="entry name" value="DctQ"/>
</dbReference>
<dbReference type="InterPro" id="IPR007387">
    <property type="entry name" value="TRAP_DctQ"/>
</dbReference>
<evidence type="ECO:0000313" key="11">
    <source>
        <dbReference type="EMBL" id="PYC48138.1"/>
    </source>
</evidence>
<dbReference type="PANTHER" id="PTHR35011">
    <property type="entry name" value="2,3-DIKETO-L-GULONATE TRAP TRANSPORTER SMALL PERMEASE PROTEIN YIAM"/>
    <property type="match status" value="1"/>
</dbReference>
<evidence type="ECO:0000259" key="10">
    <source>
        <dbReference type="Pfam" id="PF04290"/>
    </source>
</evidence>
<feature type="transmembrane region" description="Helical" evidence="9">
    <location>
        <begin position="86"/>
        <end position="109"/>
    </location>
</feature>
<keyword evidence="4 9" id="KW-0997">Cell inner membrane</keyword>
<feature type="transmembrane region" description="Helical" evidence="9">
    <location>
        <begin position="44"/>
        <end position="65"/>
    </location>
</feature>
<feature type="transmembrane region" description="Helical" evidence="9">
    <location>
        <begin position="12"/>
        <end position="32"/>
    </location>
</feature>
<evidence type="ECO:0000256" key="4">
    <source>
        <dbReference type="ARBA" id="ARBA00022519"/>
    </source>
</evidence>
<feature type="transmembrane region" description="Helical" evidence="9">
    <location>
        <begin position="129"/>
        <end position="151"/>
    </location>
</feature>
<dbReference type="GO" id="GO:0005886">
    <property type="term" value="C:plasma membrane"/>
    <property type="evidence" value="ECO:0007669"/>
    <property type="project" value="UniProtKB-SubCell"/>
</dbReference>
<reference evidence="11 12" key="1">
    <citation type="submission" date="2018-05" db="EMBL/GenBank/DDBJ databases">
        <title>Oceanovita maritima gen. nov., sp. nov., a marine bacterium in the family Rhodobacteraceae isolated from surface seawater of Lundu port Xiamen, China.</title>
        <authorList>
            <person name="Hetharua B.H."/>
            <person name="Min D."/>
            <person name="Liao H."/>
            <person name="Tian Y."/>
        </authorList>
    </citation>
    <scope>NUCLEOTIDE SEQUENCE [LARGE SCALE GENOMIC DNA]</scope>
    <source>
        <strain evidence="11 12">FSX-11</strain>
    </source>
</reference>
<proteinExistence type="inferred from homology"/>
<feature type="domain" description="Tripartite ATP-independent periplasmic transporters DctQ component" evidence="10">
    <location>
        <begin position="27"/>
        <end position="156"/>
    </location>
</feature>
<comment type="subunit">
    <text evidence="9">The complex comprises the extracytoplasmic solute receptor protein and the two transmembrane proteins.</text>
</comment>
<keyword evidence="2 9" id="KW-0813">Transport</keyword>
<organism evidence="11 12">
    <name type="scientific">Litorivita pollutaquae</name>
    <dbReference type="NCBI Taxonomy" id="2200892"/>
    <lineage>
        <taxon>Bacteria</taxon>
        <taxon>Pseudomonadati</taxon>
        <taxon>Pseudomonadota</taxon>
        <taxon>Alphaproteobacteria</taxon>
        <taxon>Rhodobacterales</taxon>
        <taxon>Paracoccaceae</taxon>
        <taxon>Litorivita</taxon>
    </lineage>
</organism>
<evidence type="ECO:0000256" key="1">
    <source>
        <dbReference type="ARBA" id="ARBA00004429"/>
    </source>
</evidence>
<comment type="similarity">
    <text evidence="8 9">Belongs to the TRAP transporter small permease family.</text>
</comment>
<dbReference type="AlphaFoldDB" id="A0A2V4MV22"/>
<dbReference type="OrthoDB" id="6385730at2"/>
<gene>
    <name evidence="11" type="ORF">DI396_07790</name>
</gene>
<comment type="function">
    <text evidence="9">Part of the tripartite ATP-independent periplasmic (TRAP) transport system.</text>
</comment>